<protein>
    <submittedName>
        <fullName evidence="1">Uncharacterized protein</fullName>
    </submittedName>
</protein>
<name>A0A820GCP9_9BILA</name>
<evidence type="ECO:0000313" key="1">
    <source>
        <dbReference type="EMBL" id="CAF4277874.1"/>
    </source>
</evidence>
<dbReference type="EMBL" id="CAJOBD010029153">
    <property type="protein sequence ID" value="CAF4277874.1"/>
    <property type="molecule type" value="Genomic_DNA"/>
</dbReference>
<reference evidence="1" key="1">
    <citation type="submission" date="2021-02" db="EMBL/GenBank/DDBJ databases">
        <authorList>
            <person name="Nowell W R."/>
        </authorList>
    </citation>
    <scope>NUCLEOTIDE SEQUENCE</scope>
</reference>
<dbReference type="Proteomes" id="UP000663836">
    <property type="component" value="Unassembled WGS sequence"/>
</dbReference>
<proteinExistence type="predicted"/>
<evidence type="ECO:0000313" key="2">
    <source>
        <dbReference type="Proteomes" id="UP000663836"/>
    </source>
</evidence>
<gene>
    <name evidence="1" type="ORF">JBS370_LOCUS39652</name>
</gene>
<organism evidence="1 2">
    <name type="scientific">Rotaria sordida</name>
    <dbReference type="NCBI Taxonomy" id="392033"/>
    <lineage>
        <taxon>Eukaryota</taxon>
        <taxon>Metazoa</taxon>
        <taxon>Spiralia</taxon>
        <taxon>Gnathifera</taxon>
        <taxon>Rotifera</taxon>
        <taxon>Eurotatoria</taxon>
        <taxon>Bdelloidea</taxon>
        <taxon>Philodinida</taxon>
        <taxon>Philodinidae</taxon>
        <taxon>Rotaria</taxon>
    </lineage>
</organism>
<sequence>MFKNQISSLIIGTKNRLGVSRDVNTLIFTNIFSVFNNLKYFNFDPSSICYQTILFKNSSSPIFSSTTLLELHVKVDAIGDCLYLLDGRFNQLRSFHVHILMPFRYSMLQLNT</sequence>
<feature type="non-terminal residue" evidence="1">
    <location>
        <position position="112"/>
    </location>
</feature>
<accession>A0A820GCP9</accession>
<dbReference type="AlphaFoldDB" id="A0A820GCP9"/>
<comment type="caution">
    <text evidence="1">The sequence shown here is derived from an EMBL/GenBank/DDBJ whole genome shotgun (WGS) entry which is preliminary data.</text>
</comment>